<dbReference type="InterPro" id="IPR013103">
    <property type="entry name" value="RVT_2"/>
</dbReference>
<dbReference type="Proteomes" id="UP001168877">
    <property type="component" value="Unassembled WGS sequence"/>
</dbReference>
<keyword evidence="3" id="KW-1185">Reference proteome</keyword>
<feature type="domain" description="Reverse transcriptase Ty1/copia-type" evidence="1">
    <location>
        <begin position="2"/>
        <end position="59"/>
    </location>
</feature>
<reference evidence="2" key="1">
    <citation type="journal article" date="2022" name="Plant J.">
        <title>Strategies of tolerance reflected in two North American maple genomes.</title>
        <authorList>
            <person name="McEvoy S.L."/>
            <person name="Sezen U.U."/>
            <person name="Trouern-Trend A."/>
            <person name="McMahon S.M."/>
            <person name="Schaberg P.G."/>
            <person name="Yang J."/>
            <person name="Wegrzyn J.L."/>
            <person name="Swenson N.G."/>
        </authorList>
    </citation>
    <scope>NUCLEOTIDE SEQUENCE</scope>
    <source>
        <strain evidence="2">NS2018</strain>
    </source>
</reference>
<reference evidence="2" key="2">
    <citation type="submission" date="2023-06" db="EMBL/GenBank/DDBJ databases">
        <authorList>
            <person name="Swenson N.G."/>
            <person name="Wegrzyn J.L."/>
            <person name="Mcevoy S.L."/>
        </authorList>
    </citation>
    <scope>NUCLEOTIDE SEQUENCE</scope>
    <source>
        <strain evidence="2">NS2018</strain>
        <tissue evidence="2">Leaf</tissue>
    </source>
</reference>
<dbReference type="EMBL" id="JAUESC010000003">
    <property type="protein sequence ID" value="KAK0600837.1"/>
    <property type="molecule type" value="Genomic_DNA"/>
</dbReference>
<dbReference type="AlphaFoldDB" id="A0AA39W1G4"/>
<name>A0AA39W1G4_ACESA</name>
<dbReference type="Pfam" id="PF07727">
    <property type="entry name" value="RVT_2"/>
    <property type="match status" value="1"/>
</dbReference>
<comment type="caution">
    <text evidence="2">The sequence shown here is derived from an EMBL/GenBank/DDBJ whole genome shotgun (WGS) entry which is preliminary data.</text>
</comment>
<gene>
    <name evidence="2" type="ORF">LWI29_018847</name>
</gene>
<evidence type="ECO:0000313" key="3">
    <source>
        <dbReference type="Proteomes" id="UP001168877"/>
    </source>
</evidence>
<organism evidence="2 3">
    <name type="scientific">Acer saccharum</name>
    <name type="common">Sugar maple</name>
    <dbReference type="NCBI Taxonomy" id="4024"/>
    <lineage>
        <taxon>Eukaryota</taxon>
        <taxon>Viridiplantae</taxon>
        <taxon>Streptophyta</taxon>
        <taxon>Embryophyta</taxon>
        <taxon>Tracheophyta</taxon>
        <taxon>Spermatophyta</taxon>
        <taxon>Magnoliopsida</taxon>
        <taxon>eudicotyledons</taxon>
        <taxon>Gunneridae</taxon>
        <taxon>Pentapetalae</taxon>
        <taxon>rosids</taxon>
        <taxon>malvids</taxon>
        <taxon>Sapindales</taxon>
        <taxon>Sapindaceae</taxon>
        <taxon>Hippocastanoideae</taxon>
        <taxon>Acereae</taxon>
        <taxon>Acer</taxon>
    </lineage>
</organism>
<sequence>MQLSKEFDMKGLGVAQKILRMQIKRDRVAGKIWLSQEKYIQNILEKFNMNEVKPVTTPLATHYRLSALLCLTIGKELEKISKVHYANVVRCLMYTMVCTRLDLAQALIVVLRYMANLRNEH</sequence>
<protein>
    <recommendedName>
        <fullName evidence="1">Reverse transcriptase Ty1/copia-type domain-containing protein</fullName>
    </recommendedName>
</protein>
<proteinExistence type="predicted"/>
<evidence type="ECO:0000259" key="1">
    <source>
        <dbReference type="Pfam" id="PF07727"/>
    </source>
</evidence>
<evidence type="ECO:0000313" key="2">
    <source>
        <dbReference type="EMBL" id="KAK0600837.1"/>
    </source>
</evidence>
<accession>A0AA39W1G4</accession>